<feature type="domain" description="JmjC" evidence="1">
    <location>
        <begin position="288"/>
        <end position="433"/>
    </location>
</feature>
<dbReference type="PANTHER" id="PTHR12461:SF105">
    <property type="entry name" value="HYPOXIA-INDUCIBLE FACTOR 1-ALPHA INHIBITOR"/>
    <property type="match status" value="1"/>
</dbReference>
<evidence type="ECO:0000313" key="3">
    <source>
        <dbReference type="Proteomes" id="UP000695562"/>
    </source>
</evidence>
<dbReference type="AlphaFoldDB" id="A0A8J4URZ8"/>
<dbReference type="PROSITE" id="PS51184">
    <property type="entry name" value="JMJC"/>
    <property type="match status" value="1"/>
</dbReference>
<comment type="caution">
    <text evidence="2">The sequence shown here is derived from an EMBL/GenBank/DDBJ whole genome shotgun (WGS) entry which is preliminary data.</text>
</comment>
<dbReference type="PANTHER" id="PTHR12461">
    <property type="entry name" value="HYPOXIA-INDUCIBLE FACTOR 1 ALPHA INHIBITOR-RELATED"/>
    <property type="match status" value="1"/>
</dbReference>
<evidence type="ECO:0000313" key="2">
    <source>
        <dbReference type="EMBL" id="KAF2072976.1"/>
    </source>
</evidence>
<dbReference type="Gene3D" id="2.60.120.650">
    <property type="entry name" value="Cupin"/>
    <property type="match status" value="1"/>
</dbReference>
<dbReference type="InterPro" id="IPR003347">
    <property type="entry name" value="JmjC_dom"/>
</dbReference>
<proteinExistence type="predicted"/>
<reference evidence="2" key="1">
    <citation type="submission" date="2020-01" db="EMBL/GenBank/DDBJ databases">
        <title>Development of genomics and gene disruption for Polysphondylium violaceum indicates a role for the polyketide synthase stlB in stalk morphogenesis.</title>
        <authorList>
            <person name="Narita B."/>
            <person name="Kawabe Y."/>
            <person name="Kin K."/>
            <person name="Saito T."/>
            <person name="Gibbs R."/>
            <person name="Kuspa A."/>
            <person name="Muzny D."/>
            <person name="Queller D."/>
            <person name="Richards S."/>
            <person name="Strassman J."/>
            <person name="Sucgang R."/>
            <person name="Worley K."/>
            <person name="Schaap P."/>
        </authorList>
    </citation>
    <scope>NUCLEOTIDE SEQUENCE</scope>
    <source>
        <strain evidence="2">QSvi11</strain>
    </source>
</reference>
<dbReference type="Proteomes" id="UP000695562">
    <property type="component" value="Unassembled WGS sequence"/>
</dbReference>
<dbReference type="SUPFAM" id="SSF51197">
    <property type="entry name" value="Clavaminate synthase-like"/>
    <property type="match status" value="1"/>
</dbReference>
<name>A0A8J4URZ8_9MYCE</name>
<gene>
    <name evidence="2" type="ORF">CYY_005716</name>
</gene>
<dbReference type="InterPro" id="IPR041667">
    <property type="entry name" value="Cupin_8"/>
</dbReference>
<organism evidence="2 3">
    <name type="scientific">Polysphondylium violaceum</name>
    <dbReference type="NCBI Taxonomy" id="133409"/>
    <lineage>
        <taxon>Eukaryota</taxon>
        <taxon>Amoebozoa</taxon>
        <taxon>Evosea</taxon>
        <taxon>Eumycetozoa</taxon>
        <taxon>Dictyostelia</taxon>
        <taxon>Dictyosteliales</taxon>
        <taxon>Dictyosteliaceae</taxon>
        <taxon>Polysphondylium</taxon>
    </lineage>
</organism>
<dbReference type="FunFam" id="2.60.120.650:FF:000046">
    <property type="entry name" value="JmjC domain-containing protein D"/>
    <property type="match status" value="1"/>
</dbReference>
<evidence type="ECO:0000259" key="1">
    <source>
        <dbReference type="PROSITE" id="PS51184"/>
    </source>
</evidence>
<keyword evidence="3" id="KW-1185">Reference proteome</keyword>
<dbReference type="EMBL" id="AJWJ01000235">
    <property type="protein sequence ID" value="KAF2072976.1"/>
    <property type="molecule type" value="Genomic_DNA"/>
</dbReference>
<dbReference type="OrthoDB" id="47172at2759"/>
<accession>A0A8J4URZ8</accession>
<sequence>MNNDVVYENLKKCNQLLQSSTEYLEYKNTDLIECLAFIKDLLNSDNDNNKYKTTTRDLQQISTLLWNYIQRPDWKTIDNIVRDLYSFISIHYSLNTILNHDSNDDISVSIKDSIQILDYALIVGGPLYRNQIHQLIDILNNSSNSNSNNNNNNNIKTTNYIKTNIKPFKLYQDMVENVDVLDELPSLQQFQGYMNRQQIVIIRNAIQHWPAIKKWCDLNYLKKVAGNRTVPIEIGKHYLEKEWTQKLLPISDFISDYISNDDDDDDDDDDNDHNNNNKGYLAQTLLFDQIKELRNDIIVPDYCCLSTSDDGGDQEYDDDDNVTINAWFGPHHTTTPLHYDGSHNLLCQVVGMKYIRLYNPNQSEYLYPLQDKSMGNSSGVDIESPDFNRYPHFKKANFSECVLKAGDMLYIPPKHWHFVKSLTTSFSVSFWWR</sequence>
<dbReference type="SMART" id="SM00558">
    <property type="entry name" value="JmjC"/>
    <property type="match status" value="1"/>
</dbReference>
<dbReference type="Pfam" id="PF13621">
    <property type="entry name" value="Cupin_8"/>
    <property type="match status" value="1"/>
</dbReference>
<protein>
    <recommendedName>
        <fullName evidence="1">JmjC domain-containing protein</fullName>
    </recommendedName>
</protein>